<protein>
    <submittedName>
        <fullName evidence="1">Uncharacterized protein</fullName>
    </submittedName>
</protein>
<accession>A0A9D0ZP50</accession>
<dbReference type="EMBL" id="DVFZ01000112">
    <property type="protein sequence ID" value="HIQ83829.1"/>
    <property type="molecule type" value="Genomic_DNA"/>
</dbReference>
<dbReference type="AlphaFoldDB" id="A0A9D0ZP50"/>
<dbReference type="Proteomes" id="UP000824260">
    <property type="component" value="Unassembled WGS sequence"/>
</dbReference>
<reference evidence="1" key="1">
    <citation type="submission" date="2020-10" db="EMBL/GenBank/DDBJ databases">
        <authorList>
            <person name="Gilroy R."/>
        </authorList>
    </citation>
    <scope>NUCLEOTIDE SEQUENCE</scope>
    <source>
        <strain evidence="1">ChiSjej6B24-2974</strain>
    </source>
</reference>
<sequence>MKRVQDALRPTGIPAFAGAWKATAENPTVPDQYLVYTTQTYETEHWDDALRRYEVYVYLNLWCAGDPTDAIRRVRAAMRGAGFAMREEGDSYNDDTDQTLVAWTWVCWEEAEA</sequence>
<evidence type="ECO:0000313" key="1">
    <source>
        <dbReference type="EMBL" id="HIQ83829.1"/>
    </source>
</evidence>
<organism evidence="1 2">
    <name type="scientific">Candidatus Pullichristensenella stercorigallinarum</name>
    <dbReference type="NCBI Taxonomy" id="2840909"/>
    <lineage>
        <taxon>Bacteria</taxon>
        <taxon>Bacillati</taxon>
        <taxon>Bacillota</taxon>
        <taxon>Clostridia</taxon>
        <taxon>Candidatus Pullichristensenella</taxon>
    </lineage>
</organism>
<proteinExistence type="predicted"/>
<reference evidence="1" key="2">
    <citation type="journal article" date="2021" name="PeerJ">
        <title>Extensive microbial diversity within the chicken gut microbiome revealed by metagenomics and culture.</title>
        <authorList>
            <person name="Gilroy R."/>
            <person name="Ravi A."/>
            <person name="Getino M."/>
            <person name="Pursley I."/>
            <person name="Horton D.L."/>
            <person name="Alikhan N.F."/>
            <person name="Baker D."/>
            <person name="Gharbi K."/>
            <person name="Hall N."/>
            <person name="Watson M."/>
            <person name="Adriaenssens E.M."/>
            <person name="Foster-Nyarko E."/>
            <person name="Jarju S."/>
            <person name="Secka A."/>
            <person name="Antonio M."/>
            <person name="Oren A."/>
            <person name="Chaudhuri R.R."/>
            <person name="La Ragione R."/>
            <person name="Hildebrand F."/>
            <person name="Pallen M.J."/>
        </authorList>
    </citation>
    <scope>NUCLEOTIDE SEQUENCE</scope>
    <source>
        <strain evidence="1">ChiSjej6B24-2974</strain>
    </source>
</reference>
<evidence type="ECO:0000313" key="2">
    <source>
        <dbReference type="Proteomes" id="UP000824260"/>
    </source>
</evidence>
<name>A0A9D0ZP50_9FIRM</name>
<gene>
    <name evidence="1" type="ORF">IAA52_12120</name>
</gene>
<comment type="caution">
    <text evidence="1">The sequence shown here is derived from an EMBL/GenBank/DDBJ whole genome shotgun (WGS) entry which is preliminary data.</text>
</comment>